<protein>
    <recommendedName>
        <fullName evidence="3">CCHC-type domain-containing protein</fullName>
    </recommendedName>
</protein>
<dbReference type="InterPro" id="IPR001969">
    <property type="entry name" value="Aspartic_peptidase_AS"/>
</dbReference>
<dbReference type="GO" id="GO:0006508">
    <property type="term" value="P:proteolysis"/>
    <property type="evidence" value="ECO:0007669"/>
    <property type="project" value="InterPro"/>
</dbReference>
<feature type="compositionally biased region" description="Polar residues" evidence="2">
    <location>
        <begin position="136"/>
        <end position="156"/>
    </location>
</feature>
<accession>A0AAV7WRB6</accession>
<dbReference type="InterPro" id="IPR001878">
    <property type="entry name" value="Znf_CCHC"/>
</dbReference>
<evidence type="ECO:0000256" key="1">
    <source>
        <dbReference type="PROSITE-ProRule" id="PRU00047"/>
    </source>
</evidence>
<keyword evidence="1" id="KW-0863">Zinc-finger</keyword>
<dbReference type="Pfam" id="PF00098">
    <property type="entry name" value="zf-CCHC"/>
    <property type="match status" value="1"/>
</dbReference>
<keyword evidence="5" id="KW-1185">Reference proteome</keyword>
<keyword evidence="1" id="KW-0479">Metal-binding</keyword>
<dbReference type="GO" id="GO:0003676">
    <property type="term" value="F:nucleic acid binding"/>
    <property type="evidence" value="ECO:0007669"/>
    <property type="project" value="InterPro"/>
</dbReference>
<evidence type="ECO:0000313" key="4">
    <source>
        <dbReference type="EMBL" id="KAJ1215713.1"/>
    </source>
</evidence>
<evidence type="ECO:0000313" key="5">
    <source>
        <dbReference type="Proteomes" id="UP001066276"/>
    </source>
</evidence>
<organism evidence="4 5">
    <name type="scientific">Pleurodeles waltl</name>
    <name type="common">Iberian ribbed newt</name>
    <dbReference type="NCBI Taxonomy" id="8319"/>
    <lineage>
        <taxon>Eukaryota</taxon>
        <taxon>Metazoa</taxon>
        <taxon>Chordata</taxon>
        <taxon>Craniata</taxon>
        <taxon>Vertebrata</taxon>
        <taxon>Euteleostomi</taxon>
        <taxon>Amphibia</taxon>
        <taxon>Batrachia</taxon>
        <taxon>Caudata</taxon>
        <taxon>Salamandroidea</taxon>
        <taxon>Salamandridae</taxon>
        <taxon>Pleurodelinae</taxon>
        <taxon>Pleurodeles</taxon>
    </lineage>
</organism>
<dbReference type="PROSITE" id="PS00141">
    <property type="entry name" value="ASP_PROTEASE"/>
    <property type="match status" value="1"/>
</dbReference>
<dbReference type="SUPFAM" id="SSF57756">
    <property type="entry name" value="Retrovirus zinc finger-like domains"/>
    <property type="match status" value="1"/>
</dbReference>
<dbReference type="Proteomes" id="UP001066276">
    <property type="component" value="Chromosome 1_1"/>
</dbReference>
<keyword evidence="1" id="KW-0862">Zinc</keyword>
<dbReference type="GO" id="GO:0008270">
    <property type="term" value="F:zinc ion binding"/>
    <property type="evidence" value="ECO:0007669"/>
    <property type="project" value="UniProtKB-KW"/>
</dbReference>
<comment type="caution">
    <text evidence="4">The sequence shown here is derived from an EMBL/GenBank/DDBJ whole genome shotgun (WGS) entry which is preliminary data.</text>
</comment>
<feature type="compositionally biased region" description="Basic and acidic residues" evidence="2">
    <location>
        <begin position="84"/>
        <end position="98"/>
    </location>
</feature>
<dbReference type="PROSITE" id="PS50158">
    <property type="entry name" value="ZF_CCHC"/>
    <property type="match status" value="1"/>
</dbReference>
<dbReference type="InterPro" id="IPR036875">
    <property type="entry name" value="Znf_CCHC_sf"/>
</dbReference>
<dbReference type="SMART" id="SM00343">
    <property type="entry name" value="ZnF_C2HC"/>
    <property type="match status" value="1"/>
</dbReference>
<reference evidence="4" key="1">
    <citation type="journal article" date="2022" name="bioRxiv">
        <title>Sequencing and chromosome-scale assembly of the giantPleurodeles waltlgenome.</title>
        <authorList>
            <person name="Brown T."/>
            <person name="Elewa A."/>
            <person name="Iarovenko S."/>
            <person name="Subramanian E."/>
            <person name="Araus A.J."/>
            <person name="Petzold A."/>
            <person name="Susuki M."/>
            <person name="Suzuki K.-i.T."/>
            <person name="Hayashi T."/>
            <person name="Toyoda A."/>
            <person name="Oliveira C."/>
            <person name="Osipova E."/>
            <person name="Leigh N.D."/>
            <person name="Simon A."/>
            <person name="Yun M.H."/>
        </authorList>
    </citation>
    <scope>NUCLEOTIDE SEQUENCE</scope>
    <source>
        <strain evidence="4">20211129_DDA</strain>
        <tissue evidence="4">Liver</tissue>
    </source>
</reference>
<evidence type="ECO:0000259" key="3">
    <source>
        <dbReference type="PROSITE" id="PS50158"/>
    </source>
</evidence>
<dbReference type="AlphaFoldDB" id="A0AAV7WRB6"/>
<dbReference type="GO" id="GO:0004190">
    <property type="term" value="F:aspartic-type endopeptidase activity"/>
    <property type="evidence" value="ECO:0007669"/>
    <property type="project" value="InterPro"/>
</dbReference>
<dbReference type="InterPro" id="IPR050462">
    <property type="entry name" value="Retroviral_Gag-Pol_poly"/>
</dbReference>
<dbReference type="EMBL" id="JANPWB010000001">
    <property type="protein sequence ID" value="KAJ1215713.1"/>
    <property type="molecule type" value="Genomic_DNA"/>
</dbReference>
<dbReference type="PANTHER" id="PTHR33166">
    <property type="entry name" value="GAG_P30 DOMAIN-CONTAINING PROTEIN"/>
    <property type="match status" value="1"/>
</dbReference>
<proteinExistence type="predicted"/>
<feature type="domain" description="CCHC-type" evidence="3">
    <location>
        <begin position="669"/>
        <end position="683"/>
    </location>
</feature>
<evidence type="ECO:0000256" key="2">
    <source>
        <dbReference type="SAM" id="MobiDB-lite"/>
    </source>
</evidence>
<gene>
    <name evidence="4" type="ORF">NDU88_003321</name>
</gene>
<sequence length="860" mass="97181">MKVPPRPAQFEALAIWELIARNQQQKKFETRIRKVEKTLADTRWDSTQKIWRSDVLQGIKLFPAITDEAETEGRKATHKTNRSQSRDRENNRNSKRGDESDDEEFIIQLLNDRPPPYVESEKDSSISTAPPEPIQGNVTPNLRISQRPSSSDMPFSPQIPQIQRIYPDVPTLKPADNYQPQVQRHCCDKHDMGMTSDSMAQRRQNYQRPTLIQAESTQFSMPQKQTQEVRVIESQLGMPAMMNHNVGINMPQNLGNRQNPDAISLPITVGPPVPLNIQANSSTSDQGLMIQNGTGRRCIETTPETTPIAALPNGSGSLSEFSPIPICAPSTVVRSHPPLLVPLTSETETLQKPSVAVDVTAALMGLNAQQLTQWFNSLNSPQSTSSGKGEEYLNKIRLGMEADELVEGTMGLNRLESYTEEELRYMCPRITREVSSIHKKLQEIADRNDIDINFWEDCKRAVGWPTSEPERDRDTGAPSPTVMSLYHKVIEHLKTKVASKNVDWQRIDRTAQEVKESIHVYYERLLKAFKNYSGTETIEAKDMLHFVFRFVEGLRPEISQMIKTHLICWQSKSIDEVLNYAKYCSDEIETKQKRLKEKVIVMQLRAAQTGLQGLQGFQQQMPQQQQQGNAMFQPQMRGRGRGGFVNNGPDLNTVMIPNGIQAMKKVMPCHTCGIVGHWKRECPMMVQEGVGQQNNDVNAFQTMRGPKLRGPNPNFQNNINQLQGLQPMQPQQVQMPRVQMTQLQPMQQQFPMVPNQQMQIPLAPMNQQQAMLPQQVTGQGMNQNDTVHQFPLHSENGINDVWESESSDEEGNCVLAASLEVDQKGPYVEGRVMGHRVSFLVDTGATRSTVRSIEVPNLPL</sequence>
<name>A0AAV7WRB6_PLEWA</name>
<feature type="region of interest" description="Disordered" evidence="2">
    <location>
        <begin position="70"/>
        <end position="156"/>
    </location>
</feature>